<name>A0A9N9P838_9GLOM</name>
<dbReference type="AlphaFoldDB" id="A0A9N9P838"/>
<accession>A0A9N9P838</accession>
<feature type="non-terminal residue" evidence="1">
    <location>
        <position position="1"/>
    </location>
</feature>
<reference evidence="1" key="1">
    <citation type="submission" date="2021-06" db="EMBL/GenBank/DDBJ databases">
        <authorList>
            <person name="Kallberg Y."/>
            <person name="Tangrot J."/>
            <person name="Rosling A."/>
        </authorList>
    </citation>
    <scope>NUCLEOTIDE SEQUENCE</scope>
    <source>
        <strain evidence="1">MA453B</strain>
    </source>
</reference>
<proteinExistence type="predicted"/>
<dbReference type="OrthoDB" id="2400003at2759"/>
<comment type="caution">
    <text evidence="1">The sequence shown here is derived from an EMBL/GenBank/DDBJ whole genome shotgun (WGS) entry which is preliminary data.</text>
</comment>
<dbReference type="EMBL" id="CAJVPY010030565">
    <property type="protein sequence ID" value="CAG8795565.1"/>
    <property type="molecule type" value="Genomic_DNA"/>
</dbReference>
<sequence>EYIEGGKYIENLQVLSDEQNSQLILTYEILPASSSQVFFICSILQRCASSKPDMLNSNDVENKFINYNISNINEHQKIEVKDQEKLEIVSGSIFQTWKQLDHHIKIYAKQNGFVSIITCSEYNDITCRMCRYACEHQDIRHSKKIAILKNQKELYTK</sequence>
<feature type="non-terminal residue" evidence="1">
    <location>
        <position position="157"/>
    </location>
</feature>
<evidence type="ECO:0000313" key="2">
    <source>
        <dbReference type="Proteomes" id="UP000789405"/>
    </source>
</evidence>
<protein>
    <submittedName>
        <fullName evidence="1">27219_t:CDS:1</fullName>
    </submittedName>
</protein>
<organism evidence="1 2">
    <name type="scientific">Dentiscutata erythropus</name>
    <dbReference type="NCBI Taxonomy" id="1348616"/>
    <lineage>
        <taxon>Eukaryota</taxon>
        <taxon>Fungi</taxon>
        <taxon>Fungi incertae sedis</taxon>
        <taxon>Mucoromycota</taxon>
        <taxon>Glomeromycotina</taxon>
        <taxon>Glomeromycetes</taxon>
        <taxon>Diversisporales</taxon>
        <taxon>Gigasporaceae</taxon>
        <taxon>Dentiscutata</taxon>
    </lineage>
</organism>
<gene>
    <name evidence="1" type="ORF">DERYTH_LOCUS22303</name>
</gene>
<evidence type="ECO:0000313" key="1">
    <source>
        <dbReference type="EMBL" id="CAG8795565.1"/>
    </source>
</evidence>
<dbReference type="Proteomes" id="UP000789405">
    <property type="component" value="Unassembled WGS sequence"/>
</dbReference>
<keyword evidence="2" id="KW-1185">Reference proteome</keyword>